<accession>F6EQH8</accession>
<dbReference type="PANTHER" id="PTHR43391">
    <property type="entry name" value="RETINOL DEHYDROGENASE-RELATED"/>
    <property type="match status" value="1"/>
</dbReference>
<reference evidence="4 5" key="1">
    <citation type="journal article" date="2011" name="J. Bacteriol.">
        <title>Complete genome sequence of Amycolicicoccus subflavus DQS3-9A1T, an actinomycete isolated from crude oil-polluted soil.</title>
        <authorList>
            <person name="Cai M."/>
            <person name="Chen W.M."/>
            <person name="Nie Y."/>
            <person name="Chi C.Q."/>
            <person name="Wang Y.N."/>
            <person name="Tang Y.Q."/>
            <person name="Li G.Y."/>
            <person name="Wu X.L."/>
        </authorList>
    </citation>
    <scope>NUCLEOTIDE SEQUENCE [LARGE SCALE GENOMIC DNA]</scope>
    <source>
        <strain evidence="5">DSM 45089 / DQS3-9A1</strain>
    </source>
</reference>
<dbReference type="Gene3D" id="3.40.50.720">
    <property type="entry name" value="NAD(P)-binding Rossmann-like Domain"/>
    <property type="match status" value="1"/>
</dbReference>
<dbReference type="KEGG" id="asd:AS9A_2214"/>
<evidence type="ECO:0000313" key="5">
    <source>
        <dbReference type="Proteomes" id="UP000009235"/>
    </source>
</evidence>
<gene>
    <name evidence="4" type="ordered locus">AS9A_2214</name>
</gene>
<organism evidence="4 5">
    <name type="scientific">Hoyosella subflava (strain DSM 45089 / JCM 17490 / NBRC 109087 / DQS3-9A1)</name>
    <name type="common">Amycolicicoccus subflavus</name>
    <dbReference type="NCBI Taxonomy" id="443218"/>
    <lineage>
        <taxon>Bacteria</taxon>
        <taxon>Bacillati</taxon>
        <taxon>Actinomycetota</taxon>
        <taxon>Actinomycetes</taxon>
        <taxon>Mycobacteriales</taxon>
        <taxon>Hoyosellaceae</taxon>
        <taxon>Hoyosella</taxon>
    </lineage>
</organism>
<dbReference type="SUPFAM" id="SSF51735">
    <property type="entry name" value="NAD(P)-binding Rossmann-fold domains"/>
    <property type="match status" value="1"/>
</dbReference>
<dbReference type="Pfam" id="PF00106">
    <property type="entry name" value="adh_short"/>
    <property type="match status" value="1"/>
</dbReference>
<proteinExistence type="inferred from homology"/>
<evidence type="ECO:0000256" key="2">
    <source>
        <dbReference type="ARBA" id="ARBA00023002"/>
    </source>
</evidence>
<dbReference type="OrthoDB" id="658698at2"/>
<dbReference type="AlphaFoldDB" id="F6EQH8"/>
<evidence type="ECO:0000313" key="4">
    <source>
        <dbReference type="EMBL" id="AEF40663.1"/>
    </source>
</evidence>
<dbReference type="PRINTS" id="PR00080">
    <property type="entry name" value="SDRFAMILY"/>
</dbReference>
<dbReference type="PANTHER" id="PTHR43391:SF82">
    <property type="entry name" value="OXIDOREDUCTASE SADH-RELATED"/>
    <property type="match status" value="1"/>
</dbReference>
<dbReference type="InterPro" id="IPR036291">
    <property type="entry name" value="NAD(P)-bd_dom_sf"/>
</dbReference>
<dbReference type="RefSeq" id="WP_013807012.1">
    <property type="nucleotide sequence ID" value="NC_015564.1"/>
</dbReference>
<dbReference type="InterPro" id="IPR002347">
    <property type="entry name" value="SDR_fam"/>
</dbReference>
<name>F6EQH8_HOYSD</name>
<keyword evidence="5" id="KW-1185">Reference proteome</keyword>
<dbReference type="Proteomes" id="UP000009235">
    <property type="component" value="Chromosome"/>
</dbReference>
<dbReference type="EMBL" id="CP002786">
    <property type="protein sequence ID" value="AEF40663.1"/>
    <property type="molecule type" value="Genomic_DNA"/>
</dbReference>
<dbReference type="GO" id="GO:0016491">
    <property type="term" value="F:oxidoreductase activity"/>
    <property type="evidence" value="ECO:0007669"/>
    <property type="project" value="UniProtKB-KW"/>
</dbReference>
<sequence>MNKKTVVITGATAGIGRATALRFARAGYCVAAYGRNQSALDSLRLELGPDGIAERLDVRDAEAWRIRLEELAVVSGGRLDVLVNNAGVLASGPFAEIPLEEQQAILDINVGGMINGCHIAYPYLRTTPGAKVINLASASAIYGQPELATYSATKFAIRGLTEALELEWAKDDIKVSAVWPLFVDTGMVDGVDIASTRNLGVSLTTDDVADTILAVAESRSRLPHRVHRAVGRQAQGLMTLASVAPGWLIREINKRVAHS</sequence>
<keyword evidence="2" id="KW-0560">Oxidoreductase</keyword>
<dbReference type="HOGENOM" id="CLU_010194_2_1_11"/>
<dbReference type="NCBIfam" id="NF006123">
    <property type="entry name" value="PRK08267.1"/>
    <property type="match status" value="1"/>
</dbReference>
<dbReference type="PRINTS" id="PR00081">
    <property type="entry name" value="GDHRDH"/>
</dbReference>
<dbReference type="eggNOG" id="COG4221">
    <property type="taxonomic scope" value="Bacteria"/>
</dbReference>
<protein>
    <submittedName>
        <fullName evidence="4">Short chain dehydrogenase/reductase family oxidoreductase</fullName>
    </submittedName>
</protein>
<evidence type="ECO:0000256" key="3">
    <source>
        <dbReference type="RuleBase" id="RU000363"/>
    </source>
</evidence>
<evidence type="ECO:0000256" key="1">
    <source>
        <dbReference type="ARBA" id="ARBA00006484"/>
    </source>
</evidence>
<comment type="similarity">
    <text evidence="1 3">Belongs to the short-chain dehydrogenases/reductases (SDR) family.</text>
</comment>
<dbReference type="STRING" id="443218.AS9A_2214"/>